<comment type="caution">
    <text evidence="1">The sequence shown here is derived from an EMBL/GenBank/DDBJ whole genome shotgun (WGS) entry which is preliminary data.</text>
</comment>
<evidence type="ECO:0000313" key="1">
    <source>
        <dbReference type="EMBL" id="OXM87193.1"/>
    </source>
</evidence>
<dbReference type="EMBL" id="NMQW01000008">
    <property type="protein sequence ID" value="OXM87193.1"/>
    <property type="molecule type" value="Genomic_DNA"/>
</dbReference>
<proteinExistence type="predicted"/>
<gene>
    <name evidence="1" type="ORF">CF651_05965</name>
</gene>
<sequence>MVVYRYHEVPTELLQDHSYTLREIRLFLSINKGSIFLHKDLNYLDGESRQRVTVVSKDEYFLHQQGERSYLPPLEKTFVYFLSSE</sequence>
<keyword evidence="2" id="KW-1185">Reference proteome</keyword>
<name>A0A229UV21_9BACL</name>
<dbReference type="AlphaFoldDB" id="A0A229UV21"/>
<reference evidence="1 2" key="1">
    <citation type="submission" date="2017-07" db="EMBL/GenBank/DDBJ databases">
        <title>Genome sequencing and assembly of Paenibacillus rigui.</title>
        <authorList>
            <person name="Mayilraj S."/>
        </authorList>
    </citation>
    <scope>NUCLEOTIDE SEQUENCE [LARGE SCALE GENOMIC DNA]</scope>
    <source>
        <strain evidence="1 2">JCM 16352</strain>
    </source>
</reference>
<organism evidence="1 2">
    <name type="scientific">Paenibacillus rigui</name>
    <dbReference type="NCBI Taxonomy" id="554312"/>
    <lineage>
        <taxon>Bacteria</taxon>
        <taxon>Bacillati</taxon>
        <taxon>Bacillota</taxon>
        <taxon>Bacilli</taxon>
        <taxon>Bacillales</taxon>
        <taxon>Paenibacillaceae</taxon>
        <taxon>Paenibacillus</taxon>
    </lineage>
</organism>
<accession>A0A229UV21</accession>
<dbReference type="Proteomes" id="UP000215509">
    <property type="component" value="Unassembled WGS sequence"/>
</dbReference>
<protein>
    <submittedName>
        <fullName evidence="1">Uncharacterized protein</fullName>
    </submittedName>
</protein>
<evidence type="ECO:0000313" key="2">
    <source>
        <dbReference type="Proteomes" id="UP000215509"/>
    </source>
</evidence>